<protein>
    <submittedName>
        <fullName evidence="2">Uncharacterized protein</fullName>
    </submittedName>
</protein>
<dbReference type="AlphaFoldDB" id="A0A409X0W7"/>
<reference evidence="2 3" key="1">
    <citation type="journal article" date="2018" name="Evol. Lett.">
        <title>Horizontal gene cluster transfer increased hallucinogenic mushroom diversity.</title>
        <authorList>
            <person name="Reynolds H.T."/>
            <person name="Vijayakumar V."/>
            <person name="Gluck-Thaler E."/>
            <person name="Korotkin H.B."/>
            <person name="Matheny P.B."/>
            <person name="Slot J.C."/>
        </authorList>
    </citation>
    <scope>NUCLEOTIDE SEQUENCE [LARGE SCALE GENOMIC DNA]</scope>
    <source>
        <strain evidence="2 3">2631</strain>
    </source>
</reference>
<dbReference type="Proteomes" id="UP000283269">
    <property type="component" value="Unassembled WGS sequence"/>
</dbReference>
<evidence type="ECO:0000313" key="3">
    <source>
        <dbReference type="Proteomes" id="UP000283269"/>
    </source>
</evidence>
<keyword evidence="3" id="KW-1185">Reference proteome</keyword>
<dbReference type="STRING" id="93625.A0A409X0W7"/>
<sequence length="141" mass="16107">MTLHEAAREQLEMEGDGVPALPKWGKDNNLNEYWKPNDFEILATCYREKITQFLARLGKSADFKVMTAFEHDINHDAQYHETQSTQNPPAPKLVTAAQAVPRQQQTQSDYQKLNAPTTDNTMDKIQMEAQTPKAESEEDVR</sequence>
<evidence type="ECO:0000256" key="1">
    <source>
        <dbReference type="SAM" id="MobiDB-lite"/>
    </source>
</evidence>
<gene>
    <name evidence="2" type="ORF">CVT25_013036</name>
</gene>
<name>A0A409X0W7_PSICY</name>
<feature type="region of interest" description="Disordered" evidence="1">
    <location>
        <begin position="76"/>
        <end position="141"/>
    </location>
</feature>
<comment type="caution">
    <text evidence="2">The sequence shown here is derived from an EMBL/GenBank/DDBJ whole genome shotgun (WGS) entry which is preliminary data.</text>
</comment>
<organism evidence="2 3">
    <name type="scientific">Psilocybe cyanescens</name>
    <dbReference type="NCBI Taxonomy" id="93625"/>
    <lineage>
        <taxon>Eukaryota</taxon>
        <taxon>Fungi</taxon>
        <taxon>Dikarya</taxon>
        <taxon>Basidiomycota</taxon>
        <taxon>Agaricomycotina</taxon>
        <taxon>Agaricomycetes</taxon>
        <taxon>Agaricomycetidae</taxon>
        <taxon>Agaricales</taxon>
        <taxon>Agaricineae</taxon>
        <taxon>Strophariaceae</taxon>
        <taxon>Psilocybe</taxon>
    </lineage>
</organism>
<feature type="compositionally biased region" description="Polar residues" evidence="1">
    <location>
        <begin position="101"/>
        <end position="120"/>
    </location>
</feature>
<dbReference type="InParanoid" id="A0A409X0W7"/>
<evidence type="ECO:0000313" key="2">
    <source>
        <dbReference type="EMBL" id="PPQ84372.1"/>
    </source>
</evidence>
<dbReference type="EMBL" id="NHYD01002883">
    <property type="protein sequence ID" value="PPQ84372.1"/>
    <property type="molecule type" value="Genomic_DNA"/>
</dbReference>
<dbReference type="OrthoDB" id="3203159at2759"/>
<accession>A0A409X0W7</accession>
<proteinExistence type="predicted"/>